<feature type="domain" description="DUF7223" evidence="4">
    <location>
        <begin position="258"/>
        <end position="494"/>
    </location>
</feature>
<feature type="domain" description="DUF7029" evidence="3">
    <location>
        <begin position="81"/>
        <end position="178"/>
    </location>
</feature>
<sequence>MSLFQLTNVCFFLLAGYLGSEVSAELRHVGPSDRVLRAATRMSDAFRRSVRIVRRFDTELSYIEMENGWSGEPVFASQVRVSSDSPILNLEDIEHHLRNVQCSDESIKLHFVDTVSARDAKEACMNEHGGIVVTSHEGCNSDGQRSVYKVHDVQVSADEHSLELSVVESKWKKTFSQFNIEFGYTKNGHLFRRQLGSKRRPGRRQVLDPATITAAPVAIPSDTPDEQIAASFDLSFSTANSTFSPEEFLKGAEGIVAIPDLPVELGCNECTTTGALTLTQGSFDIDLGDVDLLPDFLDGDDANVLSIIKGGFIELAAKDLAAHIDLFAKPKASGEFEIALPSLPIVGFVIPGLGKAGVSFEASLLASFEVEGGIEINYGFDVTVPSDSTIRIDMSDLEKSGITGFDVPELKPLPFTANVTDLEIALGLTFKPSIPIGFDFLDGQLEAEVSVFFELPSLEATFAIKDNVDAQCDALPEGNSTTNLDVNNLLDALGALVLEEATIGIALGVAASFNVPVLPEAIGSFETAFILFETEFALPTTCLAANQAYETATKIWESITKSYVEAHPTAPPLPELKYETNSAVYSYTTPAYESNGDVYTPPAHETSSVVYTPPAHETSSMVYQPYPPAEHESSIMMYPPPAHDTTSIYYSPEHETTTIVYPPYLPLAHETSSVVYTPPPVHETTSIVYIPPPAHETTIIYTPPSVHETTSIVHLPPPVHETSLIYPLPPVYQPSSVIYTPPPIYETSAPPPPPPPPPPPNTSIYIPFPVPENSTTSAFLTSGTGTGVIQPSAPLQATIAAAPGLSVPMMEWGIMWQGLVLGFGAIIGATLFL</sequence>
<dbReference type="InterPro" id="IPR054293">
    <property type="entry name" value="DUF7029"/>
</dbReference>
<evidence type="ECO:0000313" key="6">
    <source>
        <dbReference type="Proteomes" id="UP000800093"/>
    </source>
</evidence>
<dbReference type="OrthoDB" id="5382170at2759"/>
<evidence type="ECO:0000256" key="1">
    <source>
        <dbReference type="SAM" id="Phobius"/>
    </source>
</evidence>
<dbReference type="InterPro" id="IPR055647">
    <property type="entry name" value="DUF7223"/>
</dbReference>
<keyword evidence="1" id="KW-0812">Transmembrane</keyword>
<reference evidence="6" key="1">
    <citation type="journal article" date="2020" name="Stud. Mycol.">
        <title>101 Dothideomycetes genomes: A test case for predicting lifestyles and emergence of pathogens.</title>
        <authorList>
            <person name="Haridas S."/>
            <person name="Albert R."/>
            <person name="Binder M."/>
            <person name="Bloem J."/>
            <person name="LaButti K."/>
            <person name="Salamov A."/>
            <person name="Andreopoulos B."/>
            <person name="Baker S."/>
            <person name="Barry K."/>
            <person name="Bills G."/>
            <person name="Bluhm B."/>
            <person name="Cannon C."/>
            <person name="Castanera R."/>
            <person name="Culley D."/>
            <person name="Daum C."/>
            <person name="Ezra D."/>
            <person name="Gonzalez J."/>
            <person name="Henrissat B."/>
            <person name="Kuo A."/>
            <person name="Liang C."/>
            <person name="Lipzen A."/>
            <person name="Lutzoni F."/>
            <person name="Magnuson J."/>
            <person name="Mondo S."/>
            <person name="Nolan M."/>
            <person name="Ohm R."/>
            <person name="Pangilinan J."/>
            <person name="Park H.-J."/>
            <person name="Ramirez L."/>
            <person name="Alfaro M."/>
            <person name="Sun H."/>
            <person name="Tritt A."/>
            <person name="Yoshinaga Y."/>
            <person name="Zwiers L.-H."/>
            <person name="Turgeon B."/>
            <person name="Goodwin S."/>
            <person name="Spatafora J."/>
            <person name="Crous P."/>
            <person name="Grigoriev I."/>
        </authorList>
    </citation>
    <scope>NUCLEOTIDE SEQUENCE [LARGE SCALE GENOMIC DNA]</scope>
    <source>
        <strain evidence="6">CBS 304.66</strain>
    </source>
</reference>
<dbReference type="Proteomes" id="UP000800093">
    <property type="component" value="Unassembled WGS sequence"/>
</dbReference>
<dbReference type="Pfam" id="PF22974">
    <property type="entry name" value="DUF7029"/>
    <property type="match status" value="1"/>
</dbReference>
<dbReference type="AlphaFoldDB" id="A0A9P4K7C8"/>
<keyword evidence="6" id="KW-1185">Reference proteome</keyword>
<accession>A0A9P4K7C8</accession>
<evidence type="ECO:0000313" key="5">
    <source>
        <dbReference type="EMBL" id="KAF2263947.1"/>
    </source>
</evidence>
<dbReference type="EMBL" id="ML986620">
    <property type="protein sequence ID" value="KAF2263947.1"/>
    <property type="molecule type" value="Genomic_DNA"/>
</dbReference>
<feature type="signal peptide" evidence="2">
    <location>
        <begin position="1"/>
        <end position="24"/>
    </location>
</feature>
<comment type="caution">
    <text evidence="5">The sequence shown here is derived from an EMBL/GenBank/DDBJ whole genome shotgun (WGS) entry which is preliminary data.</text>
</comment>
<evidence type="ECO:0000256" key="2">
    <source>
        <dbReference type="SAM" id="SignalP"/>
    </source>
</evidence>
<evidence type="ECO:0008006" key="7">
    <source>
        <dbReference type="Google" id="ProtNLM"/>
    </source>
</evidence>
<name>A0A9P4K7C8_9PLEO</name>
<feature type="chain" id="PRO_5040355450" description="Gpi anchored protein" evidence="2">
    <location>
        <begin position="25"/>
        <end position="833"/>
    </location>
</feature>
<keyword evidence="1" id="KW-1133">Transmembrane helix</keyword>
<protein>
    <recommendedName>
        <fullName evidence="7">Gpi anchored protein</fullName>
    </recommendedName>
</protein>
<keyword evidence="2" id="KW-0732">Signal</keyword>
<evidence type="ECO:0000259" key="3">
    <source>
        <dbReference type="Pfam" id="PF22974"/>
    </source>
</evidence>
<organism evidence="5 6">
    <name type="scientific">Lojkania enalia</name>
    <dbReference type="NCBI Taxonomy" id="147567"/>
    <lineage>
        <taxon>Eukaryota</taxon>
        <taxon>Fungi</taxon>
        <taxon>Dikarya</taxon>
        <taxon>Ascomycota</taxon>
        <taxon>Pezizomycotina</taxon>
        <taxon>Dothideomycetes</taxon>
        <taxon>Pleosporomycetidae</taxon>
        <taxon>Pleosporales</taxon>
        <taxon>Pleosporales incertae sedis</taxon>
        <taxon>Lojkania</taxon>
    </lineage>
</organism>
<proteinExistence type="predicted"/>
<dbReference type="Pfam" id="PF23865">
    <property type="entry name" value="DUF7223"/>
    <property type="match status" value="1"/>
</dbReference>
<feature type="transmembrane region" description="Helical" evidence="1">
    <location>
        <begin position="814"/>
        <end position="832"/>
    </location>
</feature>
<gene>
    <name evidence="5" type="ORF">CC78DRAFT_617150</name>
</gene>
<keyword evidence="1" id="KW-0472">Membrane</keyword>
<evidence type="ECO:0000259" key="4">
    <source>
        <dbReference type="Pfam" id="PF23865"/>
    </source>
</evidence>